<dbReference type="Gene3D" id="3.40.50.1820">
    <property type="entry name" value="alpha/beta hydrolase"/>
    <property type="match status" value="1"/>
</dbReference>
<dbReference type="GO" id="GO:0004301">
    <property type="term" value="F:epoxide hydrolase activity"/>
    <property type="evidence" value="ECO:0007669"/>
    <property type="project" value="TreeGrafter"/>
</dbReference>
<dbReference type="RefSeq" id="WP_006972477.1">
    <property type="nucleotide sequence ID" value="NZ_ABCS01000031.1"/>
</dbReference>
<accession>A6G6Y1</accession>
<comment type="caution">
    <text evidence="4">The sequence shown here is derived from an EMBL/GenBank/DDBJ whole genome shotgun (WGS) entry which is preliminary data.</text>
</comment>
<evidence type="ECO:0000313" key="4">
    <source>
        <dbReference type="EMBL" id="EDM78434.1"/>
    </source>
</evidence>
<dbReference type="OrthoDB" id="9802676at2"/>
<dbReference type="AlphaFoldDB" id="A6G6Y1"/>
<dbReference type="GO" id="GO:0018786">
    <property type="term" value="F:haloalkane dehalogenase activity"/>
    <property type="evidence" value="ECO:0007669"/>
    <property type="project" value="UniProtKB-EC"/>
</dbReference>
<reference evidence="4 5" key="1">
    <citation type="submission" date="2007-06" db="EMBL/GenBank/DDBJ databases">
        <authorList>
            <person name="Shimkets L."/>
            <person name="Ferriera S."/>
            <person name="Johnson J."/>
            <person name="Kravitz S."/>
            <person name="Beeson K."/>
            <person name="Sutton G."/>
            <person name="Rogers Y.-H."/>
            <person name="Friedman R."/>
            <person name="Frazier M."/>
            <person name="Venter J.C."/>
        </authorList>
    </citation>
    <scope>NUCLEOTIDE SEQUENCE [LARGE SCALE GENOMIC DNA]</scope>
    <source>
        <strain evidence="4 5">SIR-1</strain>
    </source>
</reference>
<organism evidence="4 5">
    <name type="scientific">Plesiocystis pacifica SIR-1</name>
    <dbReference type="NCBI Taxonomy" id="391625"/>
    <lineage>
        <taxon>Bacteria</taxon>
        <taxon>Pseudomonadati</taxon>
        <taxon>Myxococcota</taxon>
        <taxon>Polyangia</taxon>
        <taxon>Nannocystales</taxon>
        <taxon>Nannocystaceae</taxon>
        <taxon>Plesiocystis</taxon>
    </lineage>
</organism>
<dbReference type="STRING" id="391625.PPSIR1_06281"/>
<dbReference type="InterPro" id="IPR029058">
    <property type="entry name" value="AB_hydrolase_fold"/>
</dbReference>
<dbReference type="Pfam" id="PF00561">
    <property type="entry name" value="Abhydrolase_1"/>
    <property type="match status" value="1"/>
</dbReference>
<feature type="domain" description="AB hydrolase-1" evidence="3">
    <location>
        <begin position="3"/>
        <end position="100"/>
    </location>
</feature>
<keyword evidence="1 4" id="KW-0378">Hydrolase</keyword>
<feature type="region of interest" description="Disordered" evidence="2">
    <location>
        <begin position="175"/>
        <end position="223"/>
    </location>
</feature>
<dbReference type="EC" id="3.8.1.5" evidence="4"/>
<dbReference type="Proteomes" id="UP000005801">
    <property type="component" value="Unassembled WGS sequence"/>
</dbReference>
<dbReference type="EMBL" id="ABCS01000031">
    <property type="protein sequence ID" value="EDM78434.1"/>
    <property type="molecule type" value="Genomic_DNA"/>
</dbReference>
<dbReference type="SUPFAM" id="SSF53474">
    <property type="entry name" value="alpha/beta-Hydrolases"/>
    <property type="match status" value="1"/>
</dbReference>
<dbReference type="PANTHER" id="PTHR42977">
    <property type="entry name" value="HYDROLASE-RELATED"/>
    <property type="match status" value="1"/>
</dbReference>
<gene>
    <name evidence="4" type="ORF">PPSIR1_06281</name>
</gene>
<evidence type="ECO:0000259" key="3">
    <source>
        <dbReference type="Pfam" id="PF00561"/>
    </source>
</evidence>
<dbReference type="InterPro" id="IPR051340">
    <property type="entry name" value="Haloalkane_dehalogenase"/>
</dbReference>
<sequence length="223" mass="24317">MPTQAYLWRNMIPTLAEHGRVIVPDMINFGLSDKTEPLTPEAHAENLAELVAGLELENVTFVLQDWGVPFGFAAARMDPERAGAFVFFEGPALPLPSLDIVPDFMFDSLIDPATAYPAIIDDNWFIECFLLDPECVGSNTRDWTDAERAVYRAPLVDPASREQLALMPQHLPFVDTTGHPALDPDGPGGDPAQPSPSIEMVSANAAYMMGSEPPKSVTQAPPR</sequence>
<keyword evidence="5" id="KW-1185">Reference proteome</keyword>
<name>A6G6Y1_9BACT</name>
<dbReference type="eggNOG" id="COG0596">
    <property type="taxonomic scope" value="Bacteria"/>
</dbReference>
<protein>
    <submittedName>
        <fullName evidence="4">Haloalkane dehalogenase</fullName>
        <ecNumber evidence="4">3.8.1.5</ecNumber>
    </submittedName>
</protein>
<evidence type="ECO:0000256" key="1">
    <source>
        <dbReference type="ARBA" id="ARBA00022801"/>
    </source>
</evidence>
<evidence type="ECO:0000256" key="2">
    <source>
        <dbReference type="SAM" id="MobiDB-lite"/>
    </source>
</evidence>
<proteinExistence type="predicted"/>
<dbReference type="PANTHER" id="PTHR42977:SF3">
    <property type="entry name" value="AB HYDROLASE-1 DOMAIN-CONTAINING PROTEIN"/>
    <property type="match status" value="1"/>
</dbReference>
<dbReference type="InterPro" id="IPR000073">
    <property type="entry name" value="AB_hydrolase_1"/>
</dbReference>
<evidence type="ECO:0000313" key="5">
    <source>
        <dbReference type="Proteomes" id="UP000005801"/>
    </source>
</evidence>